<keyword evidence="6 13" id="KW-0479">Metal-binding</keyword>
<dbReference type="InterPro" id="IPR002401">
    <property type="entry name" value="Cyt_P450_E_grp-I"/>
</dbReference>
<evidence type="ECO:0000256" key="6">
    <source>
        <dbReference type="ARBA" id="ARBA00022723"/>
    </source>
</evidence>
<evidence type="ECO:0000313" key="16">
    <source>
        <dbReference type="Proteomes" id="UP001461498"/>
    </source>
</evidence>
<evidence type="ECO:0000256" key="13">
    <source>
        <dbReference type="PIRSR" id="PIRSR602401-1"/>
    </source>
</evidence>
<keyword evidence="11 14" id="KW-0503">Monooxygenase</keyword>
<dbReference type="GO" id="GO:0005506">
    <property type="term" value="F:iron ion binding"/>
    <property type="evidence" value="ECO:0007669"/>
    <property type="project" value="InterPro"/>
</dbReference>
<comment type="similarity">
    <text evidence="4 14">Belongs to the cytochrome P450 family.</text>
</comment>
<dbReference type="InterPro" id="IPR017972">
    <property type="entry name" value="Cyt_P450_CS"/>
</dbReference>
<dbReference type="PROSITE" id="PS00086">
    <property type="entry name" value="CYTOCHROME_P450"/>
    <property type="match status" value="1"/>
</dbReference>
<feature type="binding site" description="axial binding residue" evidence="13">
    <location>
        <position position="251"/>
    </location>
    <ligand>
        <name>heme</name>
        <dbReference type="ChEBI" id="CHEBI:30413"/>
    </ligand>
    <ligandPart>
        <name>Fe</name>
        <dbReference type="ChEBI" id="CHEBI:18248"/>
    </ligandPart>
</feature>
<evidence type="ECO:0000256" key="7">
    <source>
        <dbReference type="ARBA" id="ARBA00022824"/>
    </source>
</evidence>
<keyword evidence="8" id="KW-0492">Microsome</keyword>
<sequence length="312" mass="36143">MKQYCHDIKRISELIMRRELNAWLRNGIVFTLSPTGKEFTAVRNRLYNFTNQVIAERRKIIEETRNNNNQTDVENKKEPKIFLDCLLEFQSNGENSLSNSDIREEVDTFIFEGHDTTSAAILFSLYSLATHKHVQDKAMNELNQIFGSDQRAPTLNDIKQMQYLERVIKESLRLYPSVPMISRQLTQDLHLDGDIVIPATTNVILIPYFLHRNTNIYPDADKFDPDRFLPENMKHLHPYAYIPFSAGPRNCIGQKFAMLELKVILSTILRNTEIASSTKAENLSLAPLLILRNLNKILMTFQERRSLTIDAQ</sequence>
<comment type="caution">
    <text evidence="15">The sequence shown here is derived from an EMBL/GenBank/DDBJ whole genome shotgun (WGS) entry which is preliminary data.</text>
</comment>
<dbReference type="GO" id="GO:0005789">
    <property type="term" value="C:endoplasmic reticulum membrane"/>
    <property type="evidence" value="ECO:0007669"/>
    <property type="project" value="UniProtKB-SubCell"/>
</dbReference>
<evidence type="ECO:0000256" key="9">
    <source>
        <dbReference type="ARBA" id="ARBA00023002"/>
    </source>
</evidence>
<dbReference type="SUPFAM" id="SSF48264">
    <property type="entry name" value="Cytochrome P450"/>
    <property type="match status" value="1"/>
</dbReference>
<keyword evidence="12" id="KW-0472">Membrane</keyword>
<evidence type="ECO:0000256" key="14">
    <source>
        <dbReference type="RuleBase" id="RU000461"/>
    </source>
</evidence>
<evidence type="ECO:0000256" key="2">
    <source>
        <dbReference type="ARBA" id="ARBA00004174"/>
    </source>
</evidence>
<comment type="subcellular location">
    <subcellularLocation>
        <location evidence="3">Endoplasmic reticulum membrane</location>
        <topology evidence="3">Peripheral membrane protein</topology>
    </subcellularLocation>
    <subcellularLocation>
        <location evidence="2">Microsome membrane</location>
        <topology evidence="2">Peripheral membrane protein</topology>
    </subcellularLocation>
</comment>
<proteinExistence type="inferred from homology"/>
<evidence type="ECO:0000256" key="4">
    <source>
        <dbReference type="ARBA" id="ARBA00010617"/>
    </source>
</evidence>
<gene>
    <name evidence="15" type="ORF">O3M35_009334</name>
</gene>
<evidence type="ECO:0000256" key="3">
    <source>
        <dbReference type="ARBA" id="ARBA00004406"/>
    </source>
</evidence>
<name>A0AAW1D636_9HEMI</name>
<dbReference type="PANTHER" id="PTHR24291:SF189">
    <property type="entry name" value="CYTOCHROME P450 4C3-RELATED"/>
    <property type="match status" value="1"/>
</dbReference>
<keyword evidence="9 14" id="KW-0560">Oxidoreductase</keyword>
<evidence type="ECO:0000256" key="11">
    <source>
        <dbReference type="ARBA" id="ARBA00023033"/>
    </source>
</evidence>
<evidence type="ECO:0000256" key="10">
    <source>
        <dbReference type="ARBA" id="ARBA00023004"/>
    </source>
</evidence>
<dbReference type="PANTHER" id="PTHR24291">
    <property type="entry name" value="CYTOCHROME P450 FAMILY 4"/>
    <property type="match status" value="1"/>
</dbReference>
<dbReference type="Pfam" id="PF00067">
    <property type="entry name" value="p450"/>
    <property type="match status" value="1"/>
</dbReference>
<dbReference type="GO" id="GO:0020037">
    <property type="term" value="F:heme binding"/>
    <property type="evidence" value="ECO:0007669"/>
    <property type="project" value="InterPro"/>
</dbReference>
<keyword evidence="7" id="KW-0256">Endoplasmic reticulum</keyword>
<dbReference type="PRINTS" id="PR00463">
    <property type="entry name" value="EP450I"/>
</dbReference>
<evidence type="ECO:0000256" key="5">
    <source>
        <dbReference type="ARBA" id="ARBA00022617"/>
    </source>
</evidence>
<dbReference type="PRINTS" id="PR00385">
    <property type="entry name" value="P450"/>
</dbReference>
<dbReference type="GO" id="GO:0004497">
    <property type="term" value="F:monooxygenase activity"/>
    <property type="evidence" value="ECO:0007669"/>
    <property type="project" value="UniProtKB-KW"/>
</dbReference>
<keyword evidence="5 13" id="KW-0349">Heme</keyword>
<protein>
    <recommendedName>
        <fullName evidence="17">Cytochrome P450</fullName>
    </recommendedName>
</protein>
<keyword evidence="10 13" id="KW-0408">Iron</keyword>
<dbReference type="InterPro" id="IPR036396">
    <property type="entry name" value="Cyt_P450_sf"/>
</dbReference>
<organism evidence="15 16">
    <name type="scientific">Rhynocoris fuscipes</name>
    <dbReference type="NCBI Taxonomy" id="488301"/>
    <lineage>
        <taxon>Eukaryota</taxon>
        <taxon>Metazoa</taxon>
        <taxon>Ecdysozoa</taxon>
        <taxon>Arthropoda</taxon>
        <taxon>Hexapoda</taxon>
        <taxon>Insecta</taxon>
        <taxon>Pterygota</taxon>
        <taxon>Neoptera</taxon>
        <taxon>Paraneoptera</taxon>
        <taxon>Hemiptera</taxon>
        <taxon>Heteroptera</taxon>
        <taxon>Panheteroptera</taxon>
        <taxon>Cimicomorpha</taxon>
        <taxon>Reduviidae</taxon>
        <taxon>Harpactorinae</taxon>
        <taxon>Harpactorini</taxon>
        <taxon>Rhynocoris</taxon>
    </lineage>
</organism>
<evidence type="ECO:0008006" key="17">
    <source>
        <dbReference type="Google" id="ProtNLM"/>
    </source>
</evidence>
<dbReference type="AlphaFoldDB" id="A0AAW1D636"/>
<dbReference type="GO" id="GO:0016705">
    <property type="term" value="F:oxidoreductase activity, acting on paired donors, with incorporation or reduction of molecular oxygen"/>
    <property type="evidence" value="ECO:0007669"/>
    <property type="project" value="InterPro"/>
</dbReference>
<evidence type="ECO:0000256" key="12">
    <source>
        <dbReference type="ARBA" id="ARBA00023136"/>
    </source>
</evidence>
<accession>A0AAW1D636</accession>
<dbReference type="Proteomes" id="UP001461498">
    <property type="component" value="Unassembled WGS sequence"/>
</dbReference>
<comment type="cofactor">
    <cofactor evidence="1 13">
        <name>heme</name>
        <dbReference type="ChEBI" id="CHEBI:30413"/>
    </cofactor>
</comment>
<dbReference type="Gene3D" id="1.10.630.10">
    <property type="entry name" value="Cytochrome P450"/>
    <property type="match status" value="1"/>
</dbReference>
<evidence type="ECO:0000313" key="15">
    <source>
        <dbReference type="EMBL" id="KAK9505240.1"/>
    </source>
</evidence>
<dbReference type="EMBL" id="JAPXFL010000006">
    <property type="protein sequence ID" value="KAK9505240.1"/>
    <property type="molecule type" value="Genomic_DNA"/>
</dbReference>
<dbReference type="EMBL" id="JAPXFL010000006">
    <property type="protein sequence ID" value="KAK9505239.1"/>
    <property type="molecule type" value="Genomic_DNA"/>
</dbReference>
<dbReference type="InterPro" id="IPR050196">
    <property type="entry name" value="Cytochrome_P450_Monoox"/>
</dbReference>
<keyword evidence="16" id="KW-1185">Reference proteome</keyword>
<evidence type="ECO:0000256" key="1">
    <source>
        <dbReference type="ARBA" id="ARBA00001971"/>
    </source>
</evidence>
<dbReference type="InterPro" id="IPR001128">
    <property type="entry name" value="Cyt_P450"/>
</dbReference>
<reference evidence="15 16" key="1">
    <citation type="submission" date="2022-12" db="EMBL/GenBank/DDBJ databases">
        <title>Chromosome-level genome assembly of true bugs.</title>
        <authorList>
            <person name="Ma L."/>
            <person name="Li H."/>
        </authorList>
    </citation>
    <scope>NUCLEOTIDE SEQUENCE [LARGE SCALE GENOMIC DNA]</scope>
    <source>
        <strain evidence="15">Lab_2022b</strain>
    </source>
</reference>
<evidence type="ECO:0000256" key="8">
    <source>
        <dbReference type="ARBA" id="ARBA00022848"/>
    </source>
</evidence>